<organism evidence="2 3">
    <name type="scientific">Saponaria officinalis</name>
    <name type="common">Common soapwort</name>
    <name type="synonym">Lychnis saponaria</name>
    <dbReference type="NCBI Taxonomy" id="3572"/>
    <lineage>
        <taxon>Eukaryota</taxon>
        <taxon>Viridiplantae</taxon>
        <taxon>Streptophyta</taxon>
        <taxon>Embryophyta</taxon>
        <taxon>Tracheophyta</taxon>
        <taxon>Spermatophyta</taxon>
        <taxon>Magnoliopsida</taxon>
        <taxon>eudicotyledons</taxon>
        <taxon>Gunneridae</taxon>
        <taxon>Pentapetalae</taxon>
        <taxon>Caryophyllales</taxon>
        <taxon>Caryophyllaceae</taxon>
        <taxon>Caryophylleae</taxon>
        <taxon>Saponaria</taxon>
    </lineage>
</organism>
<dbReference type="EMBL" id="JBDFQZ010000011">
    <property type="protein sequence ID" value="KAK9675806.1"/>
    <property type="molecule type" value="Genomic_DNA"/>
</dbReference>
<dbReference type="InterPro" id="IPR050796">
    <property type="entry name" value="SCF_F-box_component"/>
</dbReference>
<name>A0AAW1HGE7_SAPOF</name>
<evidence type="ECO:0000313" key="3">
    <source>
        <dbReference type="Proteomes" id="UP001443914"/>
    </source>
</evidence>
<dbReference type="InterPro" id="IPR011043">
    <property type="entry name" value="Gal_Oxase/kelch_b-propeller"/>
</dbReference>
<accession>A0AAW1HGE7</accession>
<dbReference type="NCBIfam" id="TIGR01640">
    <property type="entry name" value="F_box_assoc_1"/>
    <property type="match status" value="1"/>
</dbReference>
<dbReference type="Proteomes" id="UP001443914">
    <property type="component" value="Unassembled WGS sequence"/>
</dbReference>
<protein>
    <recommendedName>
        <fullName evidence="1">F-box domain-containing protein</fullName>
    </recommendedName>
</protein>
<proteinExistence type="predicted"/>
<dbReference type="AlphaFoldDB" id="A0AAW1HGE7"/>
<dbReference type="InterPro" id="IPR036047">
    <property type="entry name" value="F-box-like_dom_sf"/>
</dbReference>
<dbReference type="InterPro" id="IPR013187">
    <property type="entry name" value="F-box-assoc_dom_typ3"/>
</dbReference>
<reference evidence="2" key="1">
    <citation type="submission" date="2024-03" db="EMBL/GenBank/DDBJ databases">
        <title>WGS assembly of Saponaria officinalis var. Norfolk2.</title>
        <authorList>
            <person name="Jenkins J."/>
            <person name="Shu S."/>
            <person name="Grimwood J."/>
            <person name="Barry K."/>
            <person name="Goodstein D."/>
            <person name="Schmutz J."/>
            <person name="Leebens-Mack J."/>
            <person name="Osbourn A."/>
        </authorList>
    </citation>
    <scope>NUCLEOTIDE SEQUENCE [LARGE SCALE GENOMIC DNA]</scope>
    <source>
        <strain evidence="2">JIC</strain>
    </source>
</reference>
<sequence length="414" mass="48634">MFDRLPECLVIEILLLLPIKSLFQLKRVNKLCYNIIKSPYFIWKHLKRNNGRHNNCIIAQFVTLAGDLEPSMVWLDDEIDEENTINLQNTTPYNYRICGPCDGLYYVCYLSMGDHRPWRRAEKRSLWNPALNQFKTLPPVTIMKPCMPSNIEYYHEDFGFGLDPVTMDYKVVVIKGYKDSTNDDFVYPQNFLNYPLSVLIYSLRNESWRYVGDLSKSYNLRKNSSYTFVDTSYYWLGSNDIYPFKSDVIIVVNLATEAIEEIGLPETRLKNSLTFESYSELLMVYHYTIALAALYKDEDNFDIWTLKERSWSKQLSVKLDCCVKELLGYHLLIGYHHIHKNMVLLGGRSDKLVLYYLDSKELRVIPVIRNDYCCIVSTYMESLVPFNVQQFWVEWERHRLNDAVIPPVVPVIPS</sequence>
<dbReference type="PANTHER" id="PTHR31672:SF13">
    <property type="entry name" value="F-BOX PROTEIN CPR30-LIKE"/>
    <property type="match status" value="1"/>
</dbReference>
<feature type="domain" description="F-box" evidence="1">
    <location>
        <begin position="1"/>
        <end position="46"/>
    </location>
</feature>
<dbReference type="Pfam" id="PF00646">
    <property type="entry name" value="F-box"/>
    <property type="match status" value="1"/>
</dbReference>
<dbReference type="Pfam" id="PF08268">
    <property type="entry name" value="FBA_3"/>
    <property type="match status" value="1"/>
</dbReference>
<dbReference type="PROSITE" id="PS50181">
    <property type="entry name" value="FBOX"/>
    <property type="match status" value="1"/>
</dbReference>
<dbReference type="SMART" id="SM00256">
    <property type="entry name" value="FBOX"/>
    <property type="match status" value="1"/>
</dbReference>
<dbReference type="InterPro" id="IPR001810">
    <property type="entry name" value="F-box_dom"/>
</dbReference>
<gene>
    <name evidence="2" type="ORF">RND81_11G032300</name>
</gene>
<keyword evidence="3" id="KW-1185">Reference proteome</keyword>
<comment type="caution">
    <text evidence="2">The sequence shown here is derived from an EMBL/GenBank/DDBJ whole genome shotgun (WGS) entry which is preliminary data.</text>
</comment>
<dbReference type="PANTHER" id="PTHR31672">
    <property type="entry name" value="BNACNNG10540D PROTEIN"/>
    <property type="match status" value="1"/>
</dbReference>
<evidence type="ECO:0000259" key="1">
    <source>
        <dbReference type="PROSITE" id="PS50181"/>
    </source>
</evidence>
<dbReference type="SUPFAM" id="SSF81383">
    <property type="entry name" value="F-box domain"/>
    <property type="match status" value="1"/>
</dbReference>
<evidence type="ECO:0000313" key="2">
    <source>
        <dbReference type="EMBL" id="KAK9675806.1"/>
    </source>
</evidence>
<dbReference type="InterPro" id="IPR017451">
    <property type="entry name" value="F-box-assoc_interact_dom"/>
</dbReference>
<dbReference type="SUPFAM" id="SSF50965">
    <property type="entry name" value="Galactose oxidase, central domain"/>
    <property type="match status" value="1"/>
</dbReference>